<evidence type="ECO:0000256" key="7">
    <source>
        <dbReference type="ARBA" id="ARBA00022723"/>
    </source>
</evidence>
<evidence type="ECO:0000256" key="3">
    <source>
        <dbReference type="ARBA" id="ARBA00022448"/>
    </source>
</evidence>
<evidence type="ECO:0000256" key="1">
    <source>
        <dbReference type="ARBA" id="ARBA00001970"/>
    </source>
</evidence>
<dbReference type="SUPFAM" id="SSF81342">
    <property type="entry name" value="Transmembrane di-heme cytochromes"/>
    <property type="match status" value="1"/>
</dbReference>
<evidence type="ECO:0000256" key="13">
    <source>
        <dbReference type="SAM" id="Phobius"/>
    </source>
</evidence>
<keyword evidence="8" id="KW-0249">Electron transport</keyword>
<comment type="similarity">
    <text evidence="12">Belongs to the cytochrome b561 family.</text>
</comment>
<evidence type="ECO:0000256" key="9">
    <source>
        <dbReference type="ARBA" id="ARBA00022989"/>
    </source>
</evidence>
<keyword evidence="6 13" id="KW-0812">Transmembrane</keyword>
<feature type="transmembrane region" description="Helical" evidence="13">
    <location>
        <begin position="131"/>
        <end position="156"/>
    </location>
</feature>
<keyword evidence="9 13" id="KW-1133">Transmembrane helix</keyword>
<name>A0ABS5MYS9_9PSED</name>
<keyword evidence="3" id="KW-0813">Transport</keyword>
<dbReference type="InterPro" id="IPR016174">
    <property type="entry name" value="Di-haem_cyt_TM"/>
</dbReference>
<dbReference type="Pfam" id="PF01292">
    <property type="entry name" value="Ni_hydr_CYTB"/>
    <property type="match status" value="1"/>
</dbReference>
<evidence type="ECO:0000256" key="8">
    <source>
        <dbReference type="ARBA" id="ARBA00022982"/>
    </source>
</evidence>
<comment type="caution">
    <text evidence="15">The sequence shown here is derived from an EMBL/GenBank/DDBJ whole genome shotgun (WGS) entry which is preliminary data.</text>
</comment>
<evidence type="ECO:0000256" key="4">
    <source>
        <dbReference type="ARBA" id="ARBA00022475"/>
    </source>
</evidence>
<sequence length="182" mass="20686">MTLSIYSKQQMLLHWVSAAVILWTLVTGFYVANVNVANDTKQWVAGVNVSLTTLFIPVFCWRLVVFVSHLRHERMAQFSSAKMLAMFVHRLIYLLVAVVLVSGVLMMDRPIPVFGLFEFPQPLNDVALTDGFFVLHIWACTALAVLVAMHIGAVILHELRGYRVLRRMSWRSRVRQACGRIG</sequence>
<comment type="subcellular location">
    <subcellularLocation>
        <location evidence="2">Cell membrane</location>
        <topology evidence="2">Multi-pass membrane protein</topology>
    </subcellularLocation>
</comment>
<feature type="domain" description="Cytochrome b561 bacterial/Ni-hydrogenase" evidence="14">
    <location>
        <begin position="6"/>
        <end position="168"/>
    </location>
</feature>
<dbReference type="InterPro" id="IPR011577">
    <property type="entry name" value="Cyt_b561_bac/Ni-Hgenase"/>
</dbReference>
<evidence type="ECO:0000259" key="14">
    <source>
        <dbReference type="Pfam" id="PF01292"/>
    </source>
</evidence>
<proteinExistence type="inferred from homology"/>
<dbReference type="PANTHER" id="PTHR30529:SF1">
    <property type="entry name" value="CYTOCHROME B561 HOMOLOG 2"/>
    <property type="match status" value="1"/>
</dbReference>
<keyword evidence="5" id="KW-0349">Heme</keyword>
<evidence type="ECO:0000256" key="5">
    <source>
        <dbReference type="ARBA" id="ARBA00022617"/>
    </source>
</evidence>
<keyword evidence="10" id="KW-0408">Iron</keyword>
<evidence type="ECO:0000256" key="6">
    <source>
        <dbReference type="ARBA" id="ARBA00022692"/>
    </source>
</evidence>
<evidence type="ECO:0000256" key="12">
    <source>
        <dbReference type="ARBA" id="ARBA00037975"/>
    </source>
</evidence>
<evidence type="ECO:0000313" key="15">
    <source>
        <dbReference type="EMBL" id="MBS4078856.1"/>
    </source>
</evidence>
<dbReference type="RefSeq" id="WP_212544829.1">
    <property type="nucleotide sequence ID" value="NZ_JAGYHF010000005.1"/>
</dbReference>
<gene>
    <name evidence="15" type="ORF">KFS80_11230</name>
</gene>
<feature type="transmembrane region" description="Helical" evidence="13">
    <location>
        <begin position="91"/>
        <end position="111"/>
    </location>
</feature>
<dbReference type="Proteomes" id="UP000676035">
    <property type="component" value="Unassembled WGS sequence"/>
</dbReference>
<dbReference type="PANTHER" id="PTHR30529">
    <property type="entry name" value="CYTOCHROME B561"/>
    <property type="match status" value="1"/>
</dbReference>
<dbReference type="EMBL" id="JAGYHF010000005">
    <property type="protein sequence ID" value="MBS4078856.1"/>
    <property type="molecule type" value="Genomic_DNA"/>
</dbReference>
<keyword evidence="11 13" id="KW-0472">Membrane</keyword>
<comment type="cofactor">
    <cofactor evidence="1">
        <name>heme b</name>
        <dbReference type="ChEBI" id="CHEBI:60344"/>
    </cofactor>
</comment>
<dbReference type="InterPro" id="IPR052168">
    <property type="entry name" value="Cytochrome_b561_oxidase"/>
</dbReference>
<keyword evidence="7" id="KW-0479">Metal-binding</keyword>
<accession>A0ABS5MYS9</accession>
<evidence type="ECO:0000256" key="2">
    <source>
        <dbReference type="ARBA" id="ARBA00004651"/>
    </source>
</evidence>
<reference evidence="15 16" key="1">
    <citation type="submission" date="2021-04" db="EMBL/GenBank/DDBJ databases">
        <title>Pseudomonas rustica sp. nov. isolated from raw milk.</title>
        <authorList>
            <person name="Fiedler G."/>
            <person name="Gieschler S."/>
            <person name="Kabisch J."/>
            <person name="Grimmler C."/>
            <person name="Brinks E."/>
            <person name="Wagner N."/>
            <person name="Hetzer B."/>
            <person name="Franz C.M.A.P."/>
            <person name="Boehnlein C."/>
        </authorList>
    </citation>
    <scope>NUCLEOTIDE SEQUENCE [LARGE SCALE GENOMIC DNA]</scope>
    <source>
        <strain evidence="15 16">MBT-4</strain>
    </source>
</reference>
<evidence type="ECO:0000256" key="11">
    <source>
        <dbReference type="ARBA" id="ARBA00023136"/>
    </source>
</evidence>
<feature type="transmembrane region" description="Helical" evidence="13">
    <location>
        <begin position="12"/>
        <end position="31"/>
    </location>
</feature>
<evidence type="ECO:0000256" key="10">
    <source>
        <dbReference type="ARBA" id="ARBA00023004"/>
    </source>
</evidence>
<keyword evidence="4" id="KW-1003">Cell membrane</keyword>
<protein>
    <submittedName>
        <fullName evidence="15">Cytochrome b/b6 domain-containing protein</fullName>
    </submittedName>
</protein>
<feature type="transmembrane region" description="Helical" evidence="13">
    <location>
        <begin position="43"/>
        <end position="70"/>
    </location>
</feature>
<evidence type="ECO:0000313" key="16">
    <source>
        <dbReference type="Proteomes" id="UP000676035"/>
    </source>
</evidence>
<keyword evidence="16" id="KW-1185">Reference proteome</keyword>
<organism evidence="15 16">
    <name type="scientific">Pseudomonas rustica</name>
    <dbReference type="NCBI Taxonomy" id="2827099"/>
    <lineage>
        <taxon>Bacteria</taxon>
        <taxon>Pseudomonadati</taxon>
        <taxon>Pseudomonadota</taxon>
        <taxon>Gammaproteobacteria</taxon>
        <taxon>Pseudomonadales</taxon>
        <taxon>Pseudomonadaceae</taxon>
        <taxon>Pseudomonas</taxon>
    </lineage>
</organism>